<evidence type="ECO:0000313" key="3">
    <source>
        <dbReference type="EMBL" id="KAF4668313.1"/>
    </source>
</evidence>
<dbReference type="InterPro" id="IPR050365">
    <property type="entry name" value="TIM50"/>
</dbReference>
<gene>
    <name evidence="3" type="primary">CTDSPL2</name>
    <name evidence="3" type="ORF">FOL47_003088</name>
</gene>
<dbReference type="Proteomes" id="UP000591131">
    <property type="component" value="Unassembled WGS sequence"/>
</dbReference>
<dbReference type="PROSITE" id="PS50969">
    <property type="entry name" value="FCP1"/>
    <property type="match status" value="1"/>
</dbReference>
<feature type="region of interest" description="Disordered" evidence="1">
    <location>
        <begin position="52"/>
        <end position="71"/>
    </location>
</feature>
<sequence>MCIFALTGMDPLGGEDWDTVLAPQEALSNAEREKVYLWSSKSDFLKQKWMSAHPRDVTPDDRPSPPESLDEQTVDEKAAKLSCEWQKTENTVVLRNLDHSPYARLVMAQRRCEEIKSACAGVQAYRVGSHKFWNIGKESDPAISTTEAGHEVWLKGSCISSDKQACDWPHHVNSFLEGLADPRAFPTLAGWLPVHSSFTVVQNDSFLLLDPRRPSTAQSRHSSVGSKTPDGSHYNSQNDSSRLGYLPRPLPKEGIAHAEEFDWTSVCEQSLHAFKSIAQLRQCKREDHDVSNEEDWPYLPPPEYPNRPTLCLDVDDTLTLMSYDFLHQSGLDPEAEGTSQHFMRVYADPTDKENSESAYIFLRPWVRVYLSYWASKFEIVIFTAGCKSYADQVVDFLDPHGMLVSHRLYREHCSEFFDHERESTILVKDLKCLGRNLDRTIILDNNLCCFAFHLDNGIPIKNFLGDYRDRELSRVNTVLDGALMAMSMTGTVQSFLRRLFRVHPAYRDYVRQHEEEGSLEEGTAEEEQDASSEVSTPVRSPAATTDEDVPEEGTPCPYSVHRMHHRQISDAETEVTRLHPHKHGRQSSRDGSVIRIVHHSEGVPAETLEMQSESGSEHLVSPARIHRRTAGRKDVVFEEDDGQPPNDIIILYNPDETDPHQFMSSPEGSEGSDRVRGIDSDDDKNEPKRPASNPLGAYPRSLPPPKSSPDRSVDSMPAAAAVNMYQMGSSSSSGAFELSREPPSYSRMGRVSVGSIGSNSSSRYSVNLSTRSLLMVNPTSGPLPSYSMHYP</sequence>
<evidence type="ECO:0000313" key="4">
    <source>
        <dbReference type="Proteomes" id="UP000591131"/>
    </source>
</evidence>
<feature type="region of interest" description="Disordered" evidence="1">
    <location>
        <begin position="513"/>
        <end position="566"/>
    </location>
</feature>
<dbReference type="EMBL" id="JAAPAO010000193">
    <property type="protein sequence ID" value="KAF4668313.1"/>
    <property type="molecule type" value="Genomic_DNA"/>
</dbReference>
<organism evidence="3 4">
    <name type="scientific">Perkinsus chesapeaki</name>
    <name type="common">Clam parasite</name>
    <name type="synonym">Perkinsus andrewsi</name>
    <dbReference type="NCBI Taxonomy" id="330153"/>
    <lineage>
        <taxon>Eukaryota</taxon>
        <taxon>Sar</taxon>
        <taxon>Alveolata</taxon>
        <taxon>Perkinsozoa</taxon>
        <taxon>Perkinsea</taxon>
        <taxon>Perkinsida</taxon>
        <taxon>Perkinsidae</taxon>
        <taxon>Perkinsus</taxon>
    </lineage>
</organism>
<dbReference type="OrthoDB" id="277011at2759"/>
<protein>
    <submittedName>
        <fullName evidence="3">CTD small phosphatase-like protein 2</fullName>
    </submittedName>
</protein>
<reference evidence="3 4" key="1">
    <citation type="submission" date="2020-04" db="EMBL/GenBank/DDBJ databases">
        <title>Perkinsus chesapeaki whole genome sequence.</title>
        <authorList>
            <person name="Bogema D.R."/>
        </authorList>
    </citation>
    <scope>NUCLEOTIDE SEQUENCE [LARGE SCALE GENOMIC DNA]</scope>
    <source>
        <strain evidence="3">ATCC PRA-425</strain>
    </source>
</reference>
<dbReference type="SUPFAM" id="SSF56784">
    <property type="entry name" value="HAD-like"/>
    <property type="match status" value="1"/>
</dbReference>
<dbReference type="CDD" id="cd07521">
    <property type="entry name" value="HAD_FCP1-like"/>
    <property type="match status" value="1"/>
</dbReference>
<feature type="compositionally biased region" description="Basic and acidic residues" evidence="1">
    <location>
        <begin position="671"/>
        <end position="689"/>
    </location>
</feature>
<feature type="domain" description="FCP1 homology" evidence="2">
    <location>
        <begin position="303"/>
        <end position="482"/>
    </location>
</feature>
<dbReference type="SMART" id="SM00577">
    <property type="entry name" value="CPDc"/>
    <property type="match status" value="1"/>
</dbReference>
<dbReference type="InterPro" id="IPR023214">
    <property type="entry name" value="HAD_sf"/>
</dbReference>
<accession>A0A7J6M9P7</accession>
<dbReference type="AlphaFoldDB" id="A0A7J6M9P7"/>
<feature type="compositionally biased region" description="Basic and acidic residues" evidence="1">
    <location>
        <begin position="53"/>
        <end position="64"/>
    </location>
</feature>
<evidence type="ECO:0000259" key="2">
    <source>
        <dbReference type="PROSITE" id="PS50969"/>
    </source>
</evidence>
<proteinExistence type="predicted"/>
<dbReference type="Gene3D" id="3.40.50.1000">
    <property type="entry name" value="HAD superfamily/HAD-like"/>
    <property type="match status" value="1"/>
</dbReference>
<name>A0A7J6M9P7_PERCH</name>
<dbReference type="Pfam" id="PF03031">
    <property type="entry name" value="NIF"/>
    <property type="match status" value="1"/>
</dbReference>
<feature type="compositionally biased region" description="Polar residues" evidence="1">
    <location>
        <begin position="215"/>
        <end position="226"/>
    </location>
</feature>
<feature type="region of interest" description="Disordered" evidence="1">
    <location>
        <begin position="213"/>
        <end position="248"/>
    </location>
</feature>
<dbReference type="InterPro" id="IPR004274">
    <property type="entry name" value="FCP1_dom"/>
</dbReference>
<evidence type="ECO:0000256" key="1">
    <source>
        <dbReference type="SAM" id="MobiDB-lite"/>
    </source>
</evidence>
<dbReference type="PANTHER" id="PTHR12210">
    <property type="entry name" value="DULLARD PROTEIN PHOSPHATASE"/>
    <property type="match status" value="1"/>
</dbReference>
<comment type="caution">
    <text evidence="3">The sequence shown here is derived from an EMBL/GenBank/DDBJ whole genome shotgun (WGS) entry which is preliminary data.</text>
</comment>
<dbReference type="InterPro" id="IPR036412">
    <property type="entry name" value="HAD-like_sf"/>
</dbReference>
<feature type="compositionally biased region" description="Acidic residues" evidence="1">
    <location>
        <begin position="517"/>
        <end position="530"/>
    </location>
</feature>
<keyword evidence="4" id="KW-1185">Reference proteome</keyword>
<feature type="region of interest" description="Disordered" evidence="1">
    <location>
        <begin position="631"/>
        <end position="714"/>
    </location>
</feature>